<dbReference type="InterPro" id="IPR003445">
    <property type="entry name" value="Cat_transpt"/>
</dbReference>
<feature type="transmembrane region" description="Helical" evidence="10">
    <location>
        <begin position="40"/>
        <end position="62"/>
    </location>
</feature>
<evidence type="ECO:0000256" key="6">
    <source>
        <dbReference type="ARBA" id="ARBA00022958"/>
    </source>
</evidence>
<keyword evidence="8" id="KW-0406">Ion transport</keyword>
<evidence type="ECO:0000256" key="1">
    <source>
        <dbReference type="ARBA" id="ARBA00004651"/>
    </source>
</evidence>
<dbReference type="NCBIfam" id="TIGR00933">
    <property type="entry name" value="2a38"/>
    <property type="match status" value="1"/>
</dbReference>
<keyword evidence="2" id="KW-0813">Transport</keyword>
<feature type="transmembrane region" description="Helical" evidence="10">
    <location>
        <begin position="158"/>
        <end position="177"/>
    </location>
</feature>
<evidence type="ECO:0000256" key="8">
    <source>
        <dbReference type="ARBA" id="ARBA00023065"/>
    </source>
</evidence>
<feature type="transmembrane region" description="Helical" evidence="10">
    <location>
        <begin position="125"/>
        <end position="146"/>
    </location>
</feature>
<comment type="subcellular location">
    <subcellularLocation>
        <location evidence="1">Cell membrane</location>
        <topology evidence="1">Multi-pass membrane protein</topology>
    </subcellularLocation>
</comment>
<dbReference type="InterPro" id="IPR004772">
    <property type="entry name" value="TrkH"/>
</dbReference>
<dbReference type="Pfam" id="PF02386">
    <property type="entry name" value="TrkH"/>
    <property type="match status" value="1"/>
</dbReference>
<gene>
    <name evidence="11" type="ORF">PITCH_A720105</name>
</gene>
<evidence type="ECO:0000256" key="10">
    <source>
        <dbReference type="SAM" id="Phobius"/>
    </source>
</evidence>
<dbReference type="EMBL" id="OJIN01000217">
    <property type="protein sequence ID" value="SPD75765.1"/>
    <property type="molecule type" value="Genomic_DNA"/>
</dbReference>
<keyword evidence="4" id="KW-0633">Potassium transport</keyword>
<evidence type="ECO:0000256" key="7">
    <source>
        <dbReference type="ARBA" id="ARBA00022989"/>
    </source>
</evidence>
<feature type="transmembrane region" description="Helical" evidence="10">
    <location>
        <begin position="413"/>
        <end position="435"/>
    </location>
</feature>
<feature type="transmembrane region" description="Helical" evidence="10">
    <location>
        <begin position="348"/>
        <end position="370"/>
    </location>
</feature>
<feature type="transmembrane region" description="Helical" evidence="10">
    <location>
        <begin position="228"/>
        <end position="247"/>
    </location>
</feature>
<feature type="transmembrane region" description="Helical" evidence="10">
    <location>
        <begin position="74"/>
        <end position="95"/>
    </location>
</feature>
<keyword evidence="6" id="KW-0630">Potassium</keyword>
<feature type="transmembrane region" description="Helical" evidence="10">
    <location>
        <begin position="12"/>
        <end position="34"/>
    </location>
</feature>
<feature type="transmembrane region" description="Helical" evidence="10">
    <location>
        <begin position="282"/>
        <end position="302"/>
    </location>
</feature>
<keyword evidence="9 10" id="KW-0472">Membrane</keyword>
<dbReference type="GO" id="GO:0005886">
    <property type="term" value="C:plasma membrane"/>
    <property type="evidence" value="ECO:0007669"/>
    <property type="project" value="UniProtKB-SubCell"/>
</dbReference>
<dbReference type="GO" id="GO:0015379">
    <property type="term" value="F:potassium:chloride symporter activity"/>
    <property type="evidence" value="ECO:0007669"/>
    <property type="project" value="InterPro"/>
</dbReference>
<protein>
    <submittedName>
        <fullName evidence="11">Potassium uptake protein</fullName>
    </submittedName>
</protein>
<accession>A0A445N239</accession>
<keyword evidence="7 10" id="KW-1133">Transmembrane helix</keyword>
<feature type="transmembrane region" description="Helical" evidence="10">
    <location>
        <begin position="189"/>
        <end position="207"/>
    </location>
</feature>
<keyword evidence="3" id="KW-1003">Cell membrane</keyword>
<dbReference type="PANTHER" id="PTHR32024">
    <property type="entry name" value="TRK SYSTEM POTASSIUM UPTAKE PROTEIN TRKG-RELATED"/>
    <property type="match status" value="1"/>
</dbReference>
<evidence type="ECO:0000256" key="3">
    <source>
        <dbReference type="ARBA" id="ARBA00022475"/>
    </source>
</evidence>
<sequence length="452" mass="49498">MKQFLSKNLTPPRIFILSFAVVIFAGATLLWLPFSASNRTISFIDALFTSTSAVCVTGLSVLDLSKQLSISGQVVTLFLFQIGGLGIISFSVLLFEIMGRQVSFRERDIVQSTFLASPSSDFGLILKWVFLLSFTIEFFGAVLLFIRFSFDFPLLKALYYAIYHSVSAFNNCGYSLFSNSLVDYQGDLITNATIMVLIVLGGLGFVVQREIILKLRGRIKRLSLHTKIVLITTAILIVSGAVFFYVFESENCLSGISTMDTILVSLFQSITPRTCGFNTVDIGALTNATILLMLVLMFIGASPGSTGGGIKTTSFALSFIMIINRFKGREDVVNVFNRSIPQEIITRTLSIIFASCISVFIITAVVLLAGEADHAPLQNRHLFIEYLFETVSAFGTVGLSMGVSSSLNDIQKLAIMIMMFAGRVGPLTLAFSLSFSKKGRELVYAEETVMVG</sequence>
<name>A0A445N239_9BACT</name>
<keyword evidence="5 10" id="KW-0812">Transmembrane</keyword>
<evidence type="ECO:0000313" key="11">
    <source>
        <dbReference type="EMBL" id="SPD75765.1"/>
    </source>
</evidence>
<evidence type="ECO:0000256" key="9">
    <source>
        <dbReference type="ARBA" id="ARBA00023136"/>
    </source>
</evidence>
<evidence type="ECO:0000256" key="5">
    <source>
        <dbReference type="ARBA" id="ARBA00022692"/>
    </source>
</evidence>
<evidence type="ECO:0000256" key="4">
    <source>
        <dbReference type="ARBA" id="ARBA00022538"/>
    </source>
</evidence>
<proteinExistence type="predicted"/>
<organism evidence="11">
    <name type="scientific">uncultured Desulfobacterium sp</name>
    <dbReference type="NCBI Taxonomy" id="201089"/>
    <lineage>
        <taxon>Bacteria</taxon>
        <taxon>Pseudomonadati</taxon>
        <taxon>Thermodesulfobacteriota</taxon>
        <taxon>Desulfobacteria</taxon>
        <taxon>Desulfobacterales</taxon>
        <taxon>Desulfobacteriaceae</taxon>
        <taxon>Desulfobacterium</taxon>
        <taxon>environmental samples</taxon>
    </lineage>
</organism>
<reference evidence="11" key="1">
    <citation type="submission" date="2018-01" db="EMBL/GenBank/DDBJ databases">
        <authorList>
            <person name="Regsiter A."/>
            <person name="William W."/>
        </authorList>
    </citation>
    <scope>NUCLEOTIDE SEQUENCE</scope>
    <source>
        <strain evidence="11">TRIP AH-1</strain>
    </source>
</reference>
<evidence type="ECO:0000256" key="2">
    <source>
        <dbReference type="ARBA" id="ARBA00022448"/>
    </source>
</evidence>
<dbReference type="AlphaFoldDB" id="A0A445N239"/>
<dbReference type="PANTHER" id="PTHR32024:SF1">
    <property type="entry name" value="KTR SYSTEM POTASSIUM UPTAKE PROTEIN B"/>
    <property type="match status" value="1"/>
</dbReference>